<dbReference type="AlphaFoldDB" id="A0A8J5ISJ9"/>
<name>A0A8J5ISJ9_9STRA</name>
<dbReference type="EMBL" id="JAENGY010001831">
    <property type="protein sequence ID" value="KAG6946699.1"/>
    <property type="molecule type" value="Genomic_DNA"/>
</dbReference>
<evidence type="ECO:0000313" key="3">
    <source>
        <dbReference type="Proteomes" id="UP000709295"/>
    </source>
</evidence>
<organism evidence="2 3">
    <name type="scientific">Phytophthora aleatoria</name>
    <dbReference type="NCBI Taxonomy" id="2496075"/>
    <lineage>
        <taxon>Eukaryota</taxon>
        <taxon>Sar</taxon>
        <taxon>Stramenopiles</taxon>
        <taxon>Oomycota</taxon>
        <taxon>Peronosporomycetes</taxon>
        <taxon>Peronosporales</taxon>
        <taxon>Peronosporaceae</taxon>
        <taxon>Phytophthora</taxon>
    </lineage>
</organism>
<accession>A0A8J5ISJ9</accession>
<sequence length="180" mass="19351">MVGTRGSAPPGQAAPEQDTNNFNQVWVPFKAAAWTSKPPSRGIGTLWKYIMQGRDPTGTVGVAYYVVAREHAVERFHAAQEALAAADSSRSASVQASKNTSPSKPSTRKTNASSRKPKSPVFELKSSSNPPPSVLKAASKSPSKANVTARVEVAICLHVDRTRFICARDLRTGHVPHFDI</sequence>
<feature type="region of interest" description="Disordered" evidence="1">
    <location>
        <begin position="1"/>
        <end position="21"/>
    </location>
</feature>
<gene>
    <name evidence="2" type="ORF">JG688_00015902</name>
</gene>
<comment type="caution">
    <text evidence="2">The sequence shown here is derived from an EMBL/GenBank/DDBJ whole genome shotgun (WGS) entry which is preliminary data.</text>
</comment>
<evidence type="ECO:0000256" key="1">
    <source>
        <dbReference type="SAM" id="MobiDB-lite"/>
    </source>
</evidence>
<proteinExistence type="predicted"/>
<feature type="compositionally biased region" description="Low complexity" evidence="1">
    <location>
        <begin position="86"/>
        <end position="97"/>
    </location>
</feature>
<reference evidence="2" key="1">
    <citation type="submission" date="2021-01" db="EMBL/GenBank/DDBJ databases">
        <title>Phytophthora aleatoria, a newly-described species from Pinus radiata is distinct from Phytophthora cactorum isolates based on comparative genomics.</title>
        <authorList>
            <person name="Mcdougal R."/>
            <person name="Panda P."/>
            <person name="Williams N."/>
            <person name="Studholme D.J."/>
        </authorList>
    </citation>
    <scope>NUCLEOTIDE SEQUENCE</scope>
    <source>
        <strain evidence="2">NZFS 4037</strain>
    </source>
</reference>
<dbReference type="Proteomes" id="UP000709295">
    <property type="component" value="Unassembled WGS sequence"/>
</dbReference>
<feature type="compositionally biased region" description="Polar residues" evidence="1">
    <location>
        <begin position="98"/>
        <end position="114"/>
    </location>
</feature>
<feature type="region of interest" description="Disordered" evidence="1">
    <location>
        <begin position="86"/>
        <end position="142"/>
    </location>
</feature>
<keyword evidence="3" id="KW-1185">Reference proteome</keyword>
<evidence type="ECO:0000313" key="2">
    <source>
        <dbReference type="EMBL" id="KAG6946699.1"/>
    </source>
</evidence>
<protein>
    <submittedName>
        <fullName evidence="2">Uncharacterized protein</fullName>
    </submittedName>
</protein>